<comment type="similarity">
    <text evidence="11">In the N-terminal section; belongs to the SecD/SecF family. SecD subfamily.</text>
</comment>
<comment type="similarity">
    <text evidence="10">In the C-terminal section; belongs to the SecD/SecF family. SecF subfamily.</text>
</comment>
<feature type="transmembrane region" description="Helical" evidence="12">
    <location>
        <begin position="315"/>
        <end position="336"/>
    </location>
</feature>
<feature type="transmembrane region" description="Helical" evidence="12">
    <location>
        <begin position="572"/>
        <end position="589"/>
    </location>
</feature>
<feature type="transmembrane region" description="Helical" evidence="12">
    <location>
        <begin position="682"/>
        <end position="701"/>
    </location>
</feature>
<dbReference type="GO" id="GO:0043952">
    <property type="term" value="P:protein transport by the Sec complex"/>
    <property type="evidence" value="ECO:0007669"/>
    <property type="project" value="UniProtKB-UniRule"/>
</dbReference>
<dbReference type="InterPro" id="IPR055344">
    <property type="entry name" value="SecD_SecF_C_bact"/>
</dbReference>
<dbReference type="Pfam" id="PF22599">
    <property type="entry name" value="SecDF_P1_head"/>
    <property type="match status" value="1"/>
</dbReference>
<dbReference type="GeneID" id="34220555"/>
<comment type="similarity">
    <text evidence="13">Belongs to the SecD/SecF family. SecF subfamily.</text>
</comment>
<dbReference type="NCBIfam" id="TIGR00916">
    <property type="entry name" value="2A0604s01"/>
    <property type="match status" value="2"/>
</dbReference>
<dbReference type="Pfam" id="PF02355">
    <property type="entry name" value="SecD_SecF_C"/>
    <property type="match status" value="2"/>
</dbReference>
<feature type="transmembrane region" description="Helical" evidence="12">
    <location>
        <begin position="707"/>
        <end position="729"/>
    </location>
</feature>
<evidence type="ECO:0000256" key="4">
    <source>
        <dbReference type="ARBA" id="ARBA00022692"/>
    </source>
</evidence>
<dbReference type="SUPFAM" id="SSF82866">
    <property type="entry name" value="Multidrug efflux transporter AcrB transmembrane domain"/>
    <property type="match status" value="2"/>
</dbReference>
<evidence type="ECO:0000256" key="13">
    <source>
        <dbReference type="HAMAP-Rule" id="MF_01464"/>
    </source>
</evidence>
<dbReference type="GO" id="GO:0015450">
    <property type="term" value="F:protein-transporting ATPase activity"/>
    <property type="evidence" value="ECO:0007669"/>
    <property type="project" value="InterPro"/>
</dbReference>
<dbReference type="Proteomes" id="UP000027980">
    <property type="component" value="Chromosome"/>
</dbReference>
<dbReference type="KEGG" id="tap:GZ22_09785"/>
<dbReference type="HAMAP" id="MF_01463_B">
    <property type="entry name" value="SecD_B"/>
    <property type="match status" value="1"/>
</dbReference>
<dbReference type="InterPro" id="IPR054384">
    <property type="entry name" value="SecDF_P1_head"/>
</dbReference>
<comment type="caution">
    <text evidence="12">Lacks conserved residue(s) required for the propagation of feature annotation.</text>
</comment>
<comment type="function">
    <text evidence="9 12">Part of the Sec protein translocase complex. Interacts with the SecYEG preprotein conducting channel. SecDF uses the proton motive force (PMF) to complete protein translocation after the ATP-dependent function of SecA.</text>
</comment>
<keyword evidence="6 12" id="KW-1133">Transmembrane helix</keyword>
<feature type="transmembrane region" description="Helical" evidence="12">
    <location>
        <begin position="390"/>
        <end position="413"/>
    </location>
</feature>
<comment type="similarity">
    <text evidence="12">Belongs to the SecD/SecF family. SecD subfamily.</text>
</comment>
<dbReference type="PRINTS" id="PR01755">
    <property type="entry name" value="SECFTRNLCASE"/>
</dbReference>
<dbReference type="RefSeq" id="WP_038561602.1">
    <property type="nucleotide sequence ID" value="NZ_CP008876.1"/>
</dbReference>
<dbReference type="InterPro" id="IPR048631">
    <property type="entry name" value="SecD_1st"/>
</dbReference>
<dbReference type="NCBIfam" id="TIGR01129">
    <property type="entry name" value="secD"/>
    <property type="match status" value="1"/>
</dbReference>
<keyword evidence="8 12" id="KW-0472">Membrane</keyword>
<dbReference type="HOGENOM" id="CLU_007894_3_0_9"/>
<evidence type="ECO:0000256" key="5">
    <source>
        <dbReference type="ARBA" id="ARBA00022927"/>
    </source>
</evidence>
<dbReference type="Gene3D" id="1.20.1640.10">
    <property type="entry name" value="Multidrug efflux transporter AcrB transmembrane domain"/>
    <property type="match status" value="2"/>
</dbReference>
<dbReference type="Gene3D" id="3.30.70.3220">
    <property type="match status" value="1"/>
</dbReference>
<sequence length="752" mass="82566">MVKRGRIVAFFLIVLLLLGAMGTTVKGIANDLNLGLDLQGGFEVLYEVSPLQEGDEVNTATLNATAQALTERVDSLGVSETSIDIEQPNRIRVQLAGVKDQEQAREMLSTTANLSFRDTADKEYLNGTDIEAGSAKQAFDPQTNQPLVTVEMKDASKFGEVTSELSQRAYPENRLVIWLDYEDGDSYEEESQKPENEQKFISAPAVSQTINSKSVQIEGNFTVESAQELADLLNAGSLPVKMDEVYSNSVGAQFGQEALDQTMLAGYIAFALILLFMIVYYRLPGLIASITLAVFAYLNILVFDLLGVVLTLPGIAALILGVGMAVDANIITYERIKDELKTGKSLKAAYKAGNKNSLATITDANVTTMIAGIVLFIFGTSSIKGFATTLIISILLSFITAVYGSRALLSLMVKSRAFDKRPGWFGVSKKNIRKLNDKEEREVTFYGLKLDLVKHRKAYFAFSIALMIAGIICLSVFKLNLGIDFTSGSRVEFDSNQALTTEQVEQKMDDFGFESRETQLSADGKHASVRLEDTLTKNEENELKSSIQDEYGDAPSISTVSPIIGKELAKNGLYAVIFASIGIILYATIRFEFKFAVTAILALLHDAFFILAVFSITRLEFDITIIAAILTIIGYSINDTIVTFDRIKENIRIKRKVKTFDELAKIVNDSLLQTLVRSVNTVLTVIVAAIILWIFGAASIANFSIALIIGLAAGTYSSLFIASQLWLVWRGKNIEKNPIIHEEKKKVEGPQV</sequence>
<keyword evidence="7 12" id="KW-0811">Translocation</keyword>
<gene>
    <name evidence="12" type="primary">secD</name>
    <name evidence="13" type="synonym">secF</name>
    <name evidence="17" type="ORF">GZ22_09785</name>
</gene>
<keyword evidence="2 12" id="KW-0813">Transport</keyword>
<dbReference type="Pfam" id="PF21760">
    <property type="entry name" value="SecD_1st"/>
    <property type="match status" value="1"/>
</dbReference>
<evidence type="ECO:0000313" key="18">
    <source>
        <dbReference type="Proteomes" id="UP000027980"/>
    </source>
</evidence>
<keyword evidence="5 12" id="KW-0653">Protein transport</keyword>
<organism evidence="17 18">
    <name type="scientific">Terribacillus saccharophilus</name>
    <dbReference type="NCBI Taxonomy" id="361277"/>
    <lineage>
        <taxon>Bacteria</taxon>
        <taxon>Bacillati</taxon>
        <taxon>Bacillota</taxon>
        <taxon>Bacilli</taxon>
        <taxon>Bacillales</taxon>
        <taxon>Bacillaceae</taxon>
        <taxon>Terribacillus</taxon>
    </lineage>
</organism>
<evidence type="ECO:0000259" key="15">
    <source>
        <dbReference type="Pfam" id="PF21760"/>
    </source>
</evidence>
<feature type="transmembrane region" description="Helical" evidence="12">
    <location>
        <begin position="264"/>
        <end position="283"/>
    </location>
</feature>
<protein>
    <recommendedName>
        <fullName evidence="12 13">Multifunctional fusion protein</fullName>
    </recommendedName>
    <domain>
        <recommendedName>
            <fullName evidence="12">Protein translocase subunit SecD</fullName>
        </recommendedName>
    </domain>
    <domain>
        <recommendedName>
            <fullName evidence="13">Protein-export membrane protein SecF</fullName>
        </recommendedName>
    </domain>
</protein>
<evidence type="ECO:0000259" key="14">
    <source>
        <dbReference type="Pfam" id="PF02355"/>
    </source>
</evidence>
<feature type="transmembrane region" description="Helical" evidence="12">
    <location>
        <begin position="290"/>
        <end position="309"/>
    </location>
</feature>
<evidence type="ECO:0000256" key="12">
    <source>
        <dbReference type="HAMAP-Rule" id="MF_01463"/>
    </source>
</evidence>
<comment type="subunit">
    <text evidence="13">Forms a complex with SecD. Part of the essential Sec protein translocation apparatus which comprises SecA, SecYEG and auxiliary proteins SecDF. Other proteins may also be involved.</text>
</comment>
<evidence type="ECO:0000256" key="1">
    <source>
        <dbReference type="ARBA" id="ARBA00004651"/>
    </source>
</evidence>
<dbReference type="InterPro" id="IPR005665">
    <property type="entry name" value="SecF_bac"/>
</dbReference>
<dbReference type="HAMAP" id="MF_01464_B">
    <property type="entry name" value="SecF_B"/>
    <property type="match status" value="1"/>
</dbReference>
<feature type="transmembrane region" description="Helical" evidence="12">
    <location>
        <begin position="596"/>
        <end position="617"/>
    </location>
</feature>
<accession>A0A075LL61</accession>
<dbReference type="PANTHER" id="PTHR30081">
    <property type="entry name" value="PROTEIN-EXPORT MEMBRANE PROTEIN SEC"/>
    <property type="match status" value="1"/>
</dbReference>
<feature type="domain" description="SecDF P1 head subdomain" evidence="16">
    <location>
        <begin position="123"/>
        <end position="240"/>
    </location>
</feature>
<comment type="subunit">
    <text evidence="12">Forms a complex with SecF. Part of the essential Sec protein translocation apparatus which comprises SecA, SecYEG and auxiliary proteins SecDF. Other proteins may also be involved.</text>
</comment>
<keyword evidence="4 12" id="KW-0812">Transmembrane</keyword>
<dbReference type="OrthoDB" id="9805019at2"/>
<dbReference type="InterPro" id="IPR022646">
    <property type="entry name" value="SecD/SecF_CS"/>
</dbReference>
<evidence type="ECO:0000256" key="2">
    <source>
        <dbReference type="ARBA" id="ARBA00022448"/>
    </source>
</evidence>
<evidence type="ECO:0000256" key="8">
    <source>
        <dbReference type="ARBA" id="ARBA00023136"/>
    </source>
</evidence>
<dbReference type="GO" id="GO:0065002">
    <property type="term" value="P:intracellular protein transmembrane transport"/>
    <property type="evidence" value="ECO:0007669"/>
    <property type="project" value="UniProtKB-UniRule"/>
</dbReference>
<dbReference type="InterPro" id="IPR005791">
    <property type="entry name" value="SecD"/>
</dbReference>
<dbReference type="Pfam" id="PF07549">
    <property type="entry name" value="Sec_GG"/>
    <property type="match status" value="2"/>
</dbReference>
<feature type="domain" description="Protein export membrane protein SecD/SecF C-terminal" evidence="14">
    <location>
        <begin position="553"/>
        <end position="730"/>
    </location>
</feature>
<evidence type="ECO:0000259" key="16">
    <source>
        <dbReference type="Pfam" id="PF22599"/>
    </source>
</evidence>
<feature type="transmembrane region" description="Helical" evidence="12">
    <location>
        <begin position="623"/>
        <end position="644"/>
    </location>
</feature>
<evidence type="ECO:0000256" key="10">
    <source>
        <dbReference type="ARBA" id="ARBA00060856"/>
    </source>
</evidence>
<dbReference type="FunFam" id="1.20.1640.10:FF:000004">
    <property type="entry name" value="Protein translocase subunit SecD"/>
    <property type="match status" value="1"/>
</dbReference>
<dbReference type="NCBIfam" id="NF009581">
    <property type="entry name" value="PRK13024.1-1"/>
    <property type="match status" value="1"/>
</dbReference>
<dbReference type="InterPro" id="IPR048634">
    <property type="entry name" value="SecD_SecF_C"/>
</dbReference>
<dbReference type="FunFam" id="1.20.1640.10:FF:000024">
    <property type="entry name" value="Multifunctional fusion protein"/>
    <property type="match status" value="1"/>
</dbReference>
<reference evidence="17 18" key="1">
    <citation type="submission" date="2014-07" db="EMBL/GenBank/DDBJ databases">
        <title>Complete genome sequence of a moderately halophilic bacterium Terribacillus aidingensis MP602, isolated from Cryptomeria fortunei in Tianmu mountain in China.</title>
        <authorList>
            <person name="Wang Y."/>
            <person name="Lu P."/>
            <person name="Zhang L."/>
        </authorList>
    </citation>
    <scope>NUCLEOTIDE SEQUENCE [LARGE SCALE GENOMIC DNA]</scope>
    <source>
        <strain evidence="17 18">MP602</strain>
    </source>
</reference>
<dbReference type="EMBL" id="CP008876">
    <property type="protein sequence ID" value="AIF66901.1"/>
    <property type="molecule type" value="Genomic_DNA"/>
</dbReference>
<dbReference type="GO" id="GO:0006605">
    <property type="term" value="P:protein targeting"/>
    <property type="evidence" value="ECO:0007669"/>
    <property type="project" value="UniProtKB-UniRule"/>
</dbReference>
<keyword evidence="3 12" id="KW-1003">Cell membrane</keyword>
<dbReference type="PANTHER" id="PTHR30081:SF1">
    <property type="entry name" value="PROTEIN TRANSLOCASE SUBUNIT SECD"/>
    <property type="match status" value="1"/>
</dbReference>
<feature type="domain" description="Protein export membrane protein SecD/SecF C-terminal" evidence="14">
    <location>
        <begin position="245"/>
        <end position="413"/>
    </location>
</feature>
<dbReference type="AlphaFoldDB" id="A0A075LL61"/>
<dbReference type="InterPro" id="IPR022813">
    <property type="entry name" value="SecD/SecF_arch_bac"/>
</dbReference>
<evidence type="ECO:0000256" key="3">
    <source>
        <dbReference type="ARBA" id="ARBA00022475"/>
    </source>
</evidence>
<feature type="transmembrane region" description="Helical" evidence="12">
    <location>
        <begin position="357"/>
        <end position="378"/>
    </location>
</feature>
<dbReference type="NCBIfam" id="TIGR00966">
    <property type="entry name" value="transloc_SecF"/>
    <property type="match status" value="1"/>
</dbReference>
<proteinExistence type="inferred from homology"/>
<name>A0A075LL61_9BACI</name>
<dbReference type="InterPro" id="IPR022645">
    <property type="entry name" value="SecD/SecF_bac"/>
</dbReference>
<dbReference type="GO" id="GO:0005886">
    <property type="term" value="C:plasma membrane"/>
    <property type="evidence" value="ECO:0007669"/>
    <property type="project" value="UniProtKB-SubCell"/>
</dbReference>
<evidence type="ECO:0000256" key="6">
    <source>
        <dbReference type="ARBA" id="ARBA00022989"/>
    </source>
</evidence>
<evidence type="ECO:0000256" key="11">
    <source>
        <dbReference type="ARBA" id="ARBA00061053"/>
    </source>
</evidence>
<feature type="domain" description="Protein translocase subunit SecDF P1" evidence="15">
    <location>
        <begin position="64"/>
        <end position="120"/>
    </location>
</feature>
<evidence type="ECO:0000256" key="7">
    <source>
        <dbReference type="ARBA" id="ARBA00023010"/>
    </source>
</evidence>
<evidence type="ECO:0000313" key="17">
    <source>
        <dbReference type="EMBL" id="AIF66901.1"/>
    </source>
</evidence>
<evidence type="ECO:0000256" key="9">
    <source>
        <dbReference type="ARBA" id="ARBA00059018"/>
    </source>
</evidence>
<comment type="subcellular location">
    <subcellularLocation>
        <location evidence="1 12">Cell membrane</location>
        <topology evidence="1 12">Multi-pass membrane protein</topology>
    </subcellularLocation>
</comment>
<feature type="transmembrane region" description="Helical" evidence="12">
    <location>
        <begin position="458"/>
        <end position="477"/>
    </location>
</feature>